<proteinExistence type="inferred from homology"/>
<comment type="similarity">
    <text evidence="1 6">Belongs to the peptidase A1 family.</text>
</comment>
<dbReference type="SUPFAM" id="SSF50630">
    <property type="entry name" value="Acid proteases"/>
    <property type="match status" value="1"/>
</dbReference>
<reference evidence="9" key="1">
    <citation type="submission" date="2022-11" db="EMBL/GenBank/DDBJ databases">
        <title>Chromosomal genome sequence assembly and mating type (MAT) locus characterization of the leprose asexual lichenized fungus Lepraria neglecta (Nyl.) Erichsen.</title>
        <authorList>
            <person name="Allen J.L."/>
            <person name="Pfeffer B."/>
        </authorList>
    </citation>
    <scope>NUCLEOTIDE SEQUENCE</scope>
    <source>
        <strain evidence="9">Allen 5258</strain>
    </source>
</reference>
<dbReference type="PROSITE" id="PS00141">
    <property type="entry name" value="ASP_PROTEASE"/>
    <property type="match status" value="2"/>
</dbReference>
<dbReference type="PROSITE" id="PS51767">
    <property type="entry name" value="PEPTIDASE_A1"/>
    <property type="match status" value="1"/>
</dbReference>
<evidence type="ECO:0000256" key="5">
    <source>
        <dbReference type="PIRSR" id="PIRSR601461-1"/>
    </source>
</evidence>
<feature type="active site" evidence="5">
    <location>
        <position position="288"/>
    </location>
</feature>
<dbReference type="InterPro" id="IPR033121">
    <property type="entry name" value="PEPTIDASE_A1"/>
</dbReference>
<dbReference type="InterPro" id="IPR021109">
    <property type="entry name" value="Peptidase_aspartic_dom_sf"/>
</dbReference>
<dbReference type="PANTHER" id="PTHR47966:SF2">
    <property type="entry name" value="ASPERGILLOPEPSIN-1-RELATED"/>
    <property type="match status" value="1"/>
</dbReference>
<evidence type="ECO:0000259" key="8">
    <source>
        <dbReference type="PROSITE" id="PS51767"/>
    </source>
</evidence>
<organism evidence="9 10">
    <name type="scientific">Lepraria neglecta</name>
    <dbReference type="NCBI Taxonomy" id="209136"/>
    <lineage>
        <taxon>Eukaryota</taxon>
        <taxon>Fungi</taxon>
        <taxon>Dikarya</taxon>
        <taxon>Ascomycota</taxon>
        <taxon>Pezizomycotina</taxon>
        <taxon>Lecanoromycetes</taxon>
        <taxon>OSLEUM clade</taxon>
        <taxon>Lecanoromycetidae</taxon>
        <taxon>Lecanorales</taxon>
        <taxon>Lecanorineae</taxon>
        <taxon>Stereocaulaceae</taxon>
        <taxon>Lepraria</taxon>
    </lineage>
</organism>
<evidence type="ECO:0000256" key="4">
    <source>
        <dbReference type="ARBA" id="ARBA00022801"/>
    </source>
</evidence>
<dbReference type="FunFam" id="2.40.70.10:FF:000024">
    <property type="entry name" value="Endothiapepsin"/>
    <property type="match status" value="1"/>
</dbReference>
<gene>
    <name evidence="9" type="ORF">OEA41_002986</name>
</gene>
<dbReference type="PRINTS" id="PR00792">
    <property type="entry name" value="PEPSIN"/>
</dbReference>
<feature type="chain" id="PRO_5042171865" description="Peptidase A1 domain-containing protein" evidence="7">
    <location>
        <begin position="19"/>
        <end position="399"/>
    </location>
</feature>
<keyword evidence="2 6" id="KW-0645">Protease</keyword>
<dbReference type="CDD" id="cd06097">
    <property type="entry name" value="Aspergillopepsin_like"/>
    <property type="match status" value="1"/>
</dbReference>
<evidence type="ECO:0000256" key="2">
    <source>
        <dbReference type="ARBA" id="ARBA00022670"/>
    </source>
</evidence>
<dbReference type="AlphaFoldDB" id="A0AAD9Z6W0"/>
<keyword evidence="4 6" id="KW-0378">Hydrolase</keyword>
<dbReference type="FunFam" id="2.40.70.10:FF:000026">
    <property type="entry name" value="Endothiapepsin"/>
    <property type="match status" value="1"/>
</dbReference>
<dbReference type="InterPro" id="IPR034163">
    <property type="entry name" value="Aspergillopepsin-like_cat_dom"/>
</dbReference>
<evidence type="ECO:0000256" key="7">
    <source>
        <dbReference type="SAM" id="SignalP"/>
    </source>
</evidence>
<dbReference type="InterPro" id="IPR001969">
    <property type="entry name" value="Aspartic_peptidase_AS"/>
</dbReference>
<dbReference type="GO" id="GO:0004190">
    <property type="term" value="F:aspartic-type endopeptidase activity"/>
    <property type="evidence" value="ECO:0007669"/>
    <property type="project" value="UniProtKB-KW"/>
</dbReference>
<dbReference type="GO" id="GO:0006508">
    <property type="term" value="P:proteolysis"/>
    <property type="evidence" value="ECO:0007669"/>
    <property type="project" value="UniProtKB-KW"/>
</dbReference>
<keyword evidence="10" id="KW-1185">Reference proteome</keyword>
<dbReference type="Gene3D" id="2.40.70.10">
    <property type="entry name" value="Acid Proteases"/>
    <property type="match status" value="2"/>
</dbReference>
<feature type="domain" description="Peptidase A1" evidence="8">
    <location>
        <begin position="88"/>
        <end position="395"/>
    </location>
</feature>
<evidence type="ECO:0000256" key="6">
    <source>
        <dbReference type="RuleBase" id="RU000454"/>
    </source>
</evidence>
<dbReference type="EMBL" id="JASNWA010000008">
    <property type="protein sequence ID" value="KAK3170902.1"/>
    <property type="molecule type" value="Genomic_DNA"/>
</dbReference>
<dbReference type="Pfam" id="PF00026">
    <property type="entry name" value="Asp"/>
    <property type="match status" value="1"/>
</dbReference>
<comment type="caution">
    <text evidence="9">The sequence shown here is derived from an EMBL/GenBank/DDBJ whole genome shotgun (WGS) entry which is preliminary data.</text>
</comment>
<keyword evidence="3 6" id="KW-0064">Aspartyl protease</keyword>
<dbReference type="Proteomes" id="UP001276659">
    <property type="component" value="Unassembled WGS sequence"/>
</dbReference>
<evidence type="ECO:0000313" key="9">
    <source>
        <dbReference type="EMBL" id="KAK3170902.1"/>
    </source>
</evidence>
<evidence type="ECO:0000256" key="3">
    <source>
        <dbReference type="ARBA" id="ARBA00022750"/>
    </source>
</evidence>
<evidence type="ECO:0000256" key="1">
    <source>
        <dbReference type="ARBA" id="ARBA00007447"/>
    </source>
</evidence>
<name>A0AAD9Z6W0_9LECA</name>
<dbReference type="PANTHER" id="PTHR47966">
    <property type="entry name" value="BETA-SITE APP-CLEAVING ENZYME, ISOFORM A-RELATED"/>
    <property type="match status" value="1"/>
</dbReference>
<accession>A0AAD9Z6W0</accession>
<feature type="active site" evidence="5">
    <location>
        <position position="104"/>
    </location>
</feature>
<keyword evidence="7" id="KW-0732">Signal</keyword>
<sequence>MHFSKLGAASALMILAAASPVEYTPHNKRGLAFKVPQTKAKSKILSGPAAMAAVYAKYGTTAPPDVKAAAANNDGTVTASPESYDSEYLCPVSVGGQVLNLDFDTGSSDLWVFSSELPSNEQTGHSVYNPSQSTTAKLDSGETWSISYGDGSSASGNVYLDTVKVGATTVTSQGVELAQTVSSQFQSDIDSDGLLGLAFNSINTATPNKLKTFFSNAIPTLAAPLFTANLKKGAPGSYNFGYIDTSEYTGAITYVPVKTTNGFWEFTSNGYAVGTGAFTTASIDAIADTGTTLLYLPQAAVTAYYAKVSGARYVSSQGGYTFPCSATLPSITLGIGAYKAVVPGPYMNYAPATSTTCFGGIQANTGIGFSIYGDIFLKSQFVVFNGASTPQLGFAAKPT</sequence>
<protein>
    <recommendedName>
        <fullName evidence="8">Peptidase A1 domain-containing protein</fullName>
    </recommendedName>
</protein>
<dbReference type="InterPro" id="IPR001461">
    <property type="entry name" value="Aspartic_peptidase_A1"/>
</dbReference>
<feature type="signal peptide" evidence="7">
    <location>
        <begin position="1"/>
        <end position="18"/>
    </location>
</feature>
<evidence type="ECO:0000313" key="10">
    <source>
        <dbReference type="Proteomes" id="UP001276659"/>
    </source>
</evidence>